<dbReference type="Gene3D" id="3.90.400.10">
    <property type="entry name" value="Oligo-1,6-glucosidase, Domain 2"/>
    <property type="match status" value="1"/>
</dbReference>
<dbReference type="InterPro" id="IPR045857">
    <property type="entry name" value="O16G_dom_2"/>
</dbReference>
<evidence type="ECO:0000256" key="1">
    <source>
        <dbReference type="ARBA" id="ARBA00001657"/>
    </source>
</evidence>
<evidence type="ECO:0000256" key="2">
    <source>
        <dbReference type="ARBA" id="ARBA00012741"/>
    </source>
</evidence>
<dbReference type="SMART" id="SM00642">
    <property type="entry name" value="Aamy"/>
    <property type="match status" value="1"/>
</dbReference>
<keyword evidence="6" id="KW-1185">Reference proteome</keyword>
<dbReference type="PANTHER" id="PTHR46673">
    <property type="entry name" value="4F2 CELL-SURFACE ANTIGEN HEAVY CHAIN"/>
    <property type="match status" value="1"/>
</dbReference>
<keyword evidence="4" id="KW-0812">Transmembrane</keyword>
<evidence type="ECO:0000256" key="3">
    <source>
        <dbReference type="SAM" id="MobiDB-lite"/>
    </source>
</evidence>
<protein>
    <recommendedName>
        <fullName evidence="2">alpha-glucosidase</fullName>
        <ecNumber evidence="2">3.2.1.20</ecNumber>
    </recommendedName>
</protein>
<dbReference type="GO" id="GO:0016323">
    <property type="term" value="C:basolateral plasma membrane"/>
    <property type="evidence" value="ECO:0007669"/>
    <property type="project" value="TreeGrafter"/>
</dbReference>
<reference evidence="7" key="1">
    <citation type="submission" date="2025-08" db="UniProtKB">
        <authorList>
            <consortium name="RefSeq"/>
        </authorList>
    </citation>
    <scope>IDENTIFICATION</scope>
    <source>
        <tissue evidence="7">Entire body</tissue>
    </source>
</reference>
<dbReference type="GO" id="GO:1904273">
    <property type="term" value="P:L-alanine import across plasma membrane"/>
    <property type="evidence" value="ECO:0007669"/>
    <property type="project" value="TreeGrafter"/>
</dbReference>
<evidence type="ECO:0000259" key="5">
    <source>
        <dbReference type="SMART" id="SM00642"/>
    </source>
</evidence>
<dbReference type="InterPro" id="IPR013780">
    <property type="entry name" value="Glyco_hydro_b"/>
</dbReference>
<evidence type="ECO:0000256" key="4">
    <source>
        <dbReference type="SAM" id="Phobius"/>
    </source>
</evidence>
<dbReference type="InterPro" id="IPR017853">
    <property type="entry name" value="GH"/>
</dbReference>
<dbReference type="GeneID" id="108736409"/>
<comment type="catalytic activity">
    <reaction evidence="1">
        <text>Hydrolysis of terminal, non-reducing (1-&gt;4)-linked alpha-D-glucose residues with release of alpha-D-glucose.</text>
        <dbReference type="EC" id="3.2.1.20"/>
    </reaction>
</comment>
<feature type="region of interest" description="Disordered" evidence="3">
    <location>
        <begin position="1"/>
        <end position="69"/>
    </location>
</feature>
<dbReference type="InterPro" id="IPR031984">
    <property type="entry name" value="SLC3A2_N"/>
</dbReference>
<gene>
    <name evidence="7" type="primary">LOC108736409</name>
</gene>
<dbReference type="Pfam" id="PF16028">
    <property type="entry name" value="SLC3A2_N"/>
    <property type="match status" value="1"/>
</dbReference>
<feature type="compositionally biased region" description="Basic and acidic residues" evidence="3">
    <location>
        <begin position="42"/>
        <end position="65"/>
    </location>
</feature>
<dbReference type="EC" id="3.2.1.20" evidence="2"/>
<dbReference type="PANTHER" id="PTHR46673:SF1">
    <property type="entry name" value="4F2 CELL-SURFACE ANTIGEN HEAVY CHAIN"/>
    <property type="match status" value="1"/>
</dbReference>
<proteinExistence type="predicted"/>
<keyword evidence="4" id="KW-0472">Membrane</keyword>
<dbReference type="RefSeq" id="XP_025829201.1">
    <property type="nucleotide sequence ID" value="XM_025973416.1"/>
</dbReference>
<dbReference type="InParanoid" id="A0A7F5QVS5"/>
<dbReference type="GO" id="GO:0015190">
    <property type="term" value="F:L-leucine transmembrane transporter activity"/>
    <property type="evidence" value="ECO:0007669"/>
    <property type="project" value="TreeGrafter"/>
</dbReference>
<dbReference type="Gene3D" id="2.60.40.1180">
    <property type="entry name" value="Golgi alpha-mannosidase II"/>
    <property type="match status" value="1"/>
</dbReference>
<dbReference type="Pfam" id="PF00128">
    <property type="entry name" value="Alpha-amylase"/>
    <property type="match status" value="1"/>
</dbReference>
<dbReference type="GO" id="GO:1903801">
    <property type="term" value="P:L-leucine import across plasma membrane"/>
    <property type="evidence" value="ECO:0007669"/>
    <property type="project" value="TreeGrafter"/>
</dbReference>
<dbReference type="GO" id="GO:0015823">
    <property type="term" value="P:phenylalanine transport"/>
    <property type="evidence" value="ECO:0007669"/>
    <property type="project" value="TreeGrafter"/>
</dbReference>
<sequence length="582" mass="66111">MNSGMLEINKKPEKDGLPAATYKQIPESDLEEEAVKRPKKTVTKEKNNLDGADEKMLPGEEKNASEKSNVNANEIKFTANEKQNGDAKLDIGDVKGQYVGMSKEELMKYANDPFWVRLRWFLFISFWILWAAMLVGAIMIIVAAPKCNPPEPRTWWEQGPLTEVKEEVTKQQLQALKDNGVQGIILSWFSFLDAYSFLNQSTDYLKVVKAANELNVSVIIDLNPLSSTKWFRDSEGKDDFYTDYYIWQKPKGVNATGSPEPPNNWISKENRSSWVYSEVRKEFYYAPQSAPHLNFRNPNVIREFTNVLVGLIDKGARGIRLHGAPYLLVDLNFADEAIIAPEGFYHTEYGFYSHTKTENLHEIGPIIKQWRDVIRNKTENGAPLILAEDLNTLEPFKVNGSLIIDLPRHSKLFNSSRKLSSSLLHNDLKSTFTLLEHNWPLWEQNNNALPSDVMYTLISLLPGVPLLHNNETLDPELLKIRSSPSVQYGTFLKYQLNNGTVFAYTRVSPGNPGYLVAINPTDRKMVVDFPKEVRTISQEITVQYISKNYNETGVTPELKIDAKMVPISPEAAGVFTYIPQKP</sequence>
<dbReference type="FunCoup" id="A0A7F5QVS5">
    <property type="interactions" value="193"/>
</dbReference>
<dbReference type="GO" id="GO:0004558">
    <property type="term" value="F:alpha-1,4-glucosidase activity"/>
    <property type="evidence" value="ECO:0007669"/>
    <property type="project" value="UniProtKB-EC"/>
</dbReference>
<evidence type="ECO:0000313" key="6">
    <source>
        <dbReference type="Proteomes" id="UP000192223"/>
    </source>
</evidence>
<organism evidence="6 7">
    <name type="scientific">Agrilus planipennis</name>
    <name type="common">Emerald ash borer</name>
    <name type="synonym">Agrilus marcopoli</name>
    <dbReference type="NCBI Taxonomy" id="224129"/>
    <lineage>
        <taxon>Eukaryota</taxon>
        <taxon>Metazoa</taxon>
        <taxon>Ecdysozoa</taxon>
        <taxon>Arthropoda</taxon>
        <taxon>Hexapoda</taxon>
        <taxon>Insecta</taxon>
        <taxon>Pterygota</taxon>
        <taxon>Neoptera</taxon>
        <taxon>Endopterygota</taxon>
        <taxon>Coleoptera</taxon>
        <taxon>Polyphaga</taxon>
        <taxon>Elateriformia</taxon>
        <taxon>Buprestoidea</taxon>
        <taxon>Buprestidae</taxon>
        <taxon>Agrilinae</taxon>
        <taxon>Agrilus</taxon>
    </lineage>
</organism>
<feature type="transmembrane region" description="Helical" evidence="4">
    <location>
        <begin position="120"/>
        <end position="144"/>
    </location>
</feature>
<dbReference type="AlphaFoldDB" id="A0A7F5QVS5"/>
<dbReference type="KEGG" id="apln:108736409"/>
<dbReference type="SUPFAM" id="SSF51445">
    <property type="entry name" value="(Trans)glycosidases"/>
    <property type="match status" value="1"/>
</dbReference>
<dbReference type="OrthoDB" id="204980at2759"/>
<dbReference type="GO" id="GO:0016324">
    <property type="term" value="C:apical plasma membrane"/>
    <property type="evidence" value="ECO:0007669"/>
    <property type="project" value="TreeGrafter"/>
</dbReference>
<evidence type="ECO:0000313" key="7">
    <source>
        <dbReference type="RefSeq" id="XP_025829201.1"/>
    </source>
</evidence>
<accession>A0A7F5QVS5</accession>
<dbReference type="GO" id="GO:0005975">
    <property type="term" value="P:carbohydrate metabolic process"/>
    <property type="evidence" value="ECO:0007669"/>
    <property type="project" value="InterPro"/>
</dbReference>
<dbReference type="GO" id="GO:0015173">
    <property type="term" value="F:aromatic amino acid transmembrane transporter activity"/>
    <property type="evidence" value="ECO:0007669"/>
    <property type="project" value="TreeGrafter"/>
</dbReference>
<dbReference type="InterPro" id="IPR042280">
    <property type="entry name" value="SLC3A2"/>
</dbReference>
<feature type="domain" description="Glycosyl hydrolase family 13 catalytic" evidence="5">
    <location>
        <begin position="167"/>
        <end position="481"/>
    </location>
</feature>
<dbReference type="InterPro" id="IPR006047">
    <property type="entry name" value="GH13_cat_dom"/>
</dbReference>
<keyword evidence="4" id="KW-1133">Transmembrane helix</keyword>
<dbReference type="Gene3D" id="3.20.20.80">
    <property type="entry name" value="Glycosidases"/>
    <property type="match status" value="1"/>
</dbReference>
<name>A0A7F5QVS5_AGRPL</name>
<dbReference type="GO" id="GO:0015180">
    <property type="term" value="F:L-alanine transmembrane transporter activity"/>
    <property type="evidence" value="ECO:0007669"/>
    <property type="project" value="TreeGrafter"/>
</dbReference>
<dbReference type="Proteomes" id="UP000192223">
    <property type="component" value="Unplaced"/>
</dbReference>